<evidence type="ECO:0000256" key="1">
    <source>
        <dbReference type="ARBA" id="ARBA00004651"/>
    </source>
</evidence>
<dbReference type="AlphaFoldDB" id="A0A1S5VFT6"/>
<feature type="transmembrane region" description="Helical" evidence="10">
    <location>
        <begin position="25"/>
        <end position="43"/>
    </location>
</feature>
<evidence type="ECO:0000256" key="9">
    <source>
        <dbReference type="ARBA" id="ARBA00023224"/>
    </source>
</evidence>
<dbReference type="Pfam" id="PF02949">
    <property type="entry name" value="7tm_6"/>
    <property type="match status" value="1"/>
</dbReference>
<keyword evidence="4 10" id="KW-0812">Transmembrane</keyword>
<name>A0A1S5VFT6_9HYME</name>
<keyword evidence="7 10" id="KW-0472">Membrane</keyword>
<organism evidence="11">
    <name type="scientific">Meteorus pulchricornis</name>
    <dbReference type="NCBI Taxonomy" id="51522"/>
    <lineage>
        <taxon>Eukaryota</taxon>
        <taxon>Metazoa</taxon>
        <taxon>Ecdysozoa</taxon>
        <taxon>Arthropoda</taxon>
        <taxon>Hexapoda</taxon>
        <taxon>Insecta</taxon>
        <taxon>Pterygota</taxon>
        <taxon>Neoptera</taxon>
        <taxon>Endopterygota</taxon>
        <taxon>Hymenoptera</taxon>
        <taxon>Apocrita</taxon>
        <taxon>Ichneumonoidea</taxon>
        <taxon>Braconidae</taxon>
        <taxon>Meteorinae</taxon>
        <taxon>Meteorus</taxon>
    </lineage>
</organism>
<comment type="subcellular location">
    <subcellularLocation>
        <location evidence="1">Cell membrane</location>
        <topology evidence="1">Multi-pass membrane protein</topology>
    </subcellularLocation>
</comment>
<dbReference type="PANTHER" id="PTHR21137">
    <property type="entry name" value="ODORANT RECEPTOR"/>
    <property type="match status" value="1"/>
</dbReference>
<protein>
    <submittedName>
        <fullName evidence="11">Olfactory receptor 95</fullName>
    </submittedName>
</protein>
<proteinExistence type="evidence at transcript level"/>
<evidence type="ECO:0000256" key="8">
    <source>
        <dbReference type="ARBA" id="ARBA00023170"/>
    </source>
</evidence>
<evidence type="ECO:0000256" key="3">
    <source>
        <dbReference type="ARBA" id="ARBA00022606"/>
    </source>
</evidence>
<dbReference type="GO" id="GO:0007165">
    <property type="term" value="P:signal transduction"/>
    <property type="evidence" value="ECO:0007669"/>
    <property type="project" value="UniProtKB-KW"/>
</dbReference>
<evidence type="ECO:0000313" key="11">
    <source>
        <dbReference type="EMBL" id="AQN78497.1"/>
    </source>
</evidence>
<accession>A0A1S5VFT6</accession>
<dbReference type="InterPro" id="IPR004117">
    <property type="entry name" value="7tm6_olfct_rcpt"/>
</dbReference>
<keyword evidence="5" id="KW-0552">Olfaction</keyword>
<reference evidence="11" key="1">
    <citation type="journal article" date="2017" name="Comp. Biochem. Physiol. Part D Genomics Proteomics">
        <title>Candidate chemosensory genes identified in the endoparasitoid Meteorus pulchricornis (Hymenoptera: Braconidae) by antennal transcriptome analysis.</title>
        <authorList>
            <person name="Sheng S."/>
            <person name="Liao C.W."/>
            <person name="Zheng Y."/>
            <person name="Zhou Y."/>
            <person name="Xu Y."/>
            <person name="Song W.M."/>
            <person name="He P."/>
            <person name="Zhang J."/>
            <person name="Wu F.A."/>
        </authorList>
    </citation>
    <scope>NUCLEOTIDE SEQUENCE</scope>
    <source>
        <strain evidence="11">Zhenjiang</strain>
    </source>
</reference>
<dbReference type="GO" id="GO:0005886">
    <property type="term" value="C:plasma membrane"/>
    <property type="evidence" value="ECO:0007669"/>
    <property type="project" value="UniProtKB-SubCell"/>
</dbReference>
<evidence type="ECO:0000256" key="2">
    <source>
        <dbReference type="ARBA" id="ARBA00022475"/>
    </source>
</evidence>
<evidence type="ECO:0000256" key="10">
    <source>
        <dbReference type="SAM" id="Phobius"/>
    </source>
</evidence>
<keyword evidence="3" id="KW-0716">Sensory transduction</keyword>
<keyword evidence="6 10" id="KW-1133">Transmembrane helix</keyword>
<dbReference type="GO" id="GO:0005549">
    <property type="term" value="F:odorant binding"/>
    <property type="evidence" value="ECO:0007669"/>
    <property type="project" value="InterPro"/>
</dbReference>
<evidence type="ECO:0000256" key="6">
    <source>
        <dbReference type="ARBA" id="ARBA00022989"/>
    </source>
</evidence>
<dbReference type="GO" id="GO:0004984">
    <property type="term" value="F:olfactory receptor activity"/>
    <property type="evidence" value="ECO:0007669"/>
    <property type="project" value="InterPro"/>
</dbReference>
<keyword evidence="8 11" id="KW-0675">Receptor</keyword>
<dbReference type="EMBL" id="KY445562">
    <property type="protein sequence ID" value="AQN78497.1"/>
    <property type="molecule type" value="mRNA"/>
</dbReference>
<evidence type="ECO:0000256" key="5">
    <source>
        <dbReference type="ARBA" id="ARBA00022725"/>
    </source>
</evidence>
<keyword evidence="9" id="KW-0807">Transducer</keyword>
<dbReference type="PANTHER" id="PTHR21137:SF35">
    <property type="entry name" value="ODORANT RECEPTOR 19A-RELATED"/>
    <property type="match status" value="1"/>
</dbReference>
<evidence type="ECO:0000256" key="7">
    <source>
        <dbReference type="ARBA" id="ARBA00023136"/>
    </source>
</evidence>
<keyword evidence="2" id="KW-1003">Cell membrane</keyword>
<feature type="transmembrane region" description="Helical" evidence="10">
    <location>
        <begin position="79"/>
        <end position="101"/>
    </location>
</feature>
<evidence type="ECO:0000256" key="4">
    <source>
        <dbReference type="ARBA" id="ARBA00022692"/>
    </source>
</evidence>
<sequence length="295" mass="34015">MWESTRSDNNITAKMARAAKYSKTLTKYYTIGVCFMCSLYIIYPYSVTSTAYFHKEFNSSIEYSANVFPFDIPYKINSFFIFVISVTFQQIGAIAVCVIWASCDTLFAQLTCHVNIQFTVIANELKVIINNYRDLNDHRTAETKLTNIVNRYEELFMCCYSIQMFFNPIIFFTIISNGISLCACAYRLNDNVINARWGELPKQTLALLSTSVQTMIYCTFAEALTESSGAVKDGVYNSHWIHCNRKLKKALIIIMIRAQKEFKYTAYSMIDINYNQLTQIFNGAMSYFMLLRNLS</sequence>